<dbReference type="InterPro" id="IPR002994">
    <property type="entry name" value="Surf1/Shy1"/>
</dbReference>
<dbReference type="Pfam" id="PF02104">
    <property type="entry name" value="SURF1"/>
    <property type="match status" value="1"/>
</dbReference>
<keyword evidence="1" id="KW-0472">Membrane</keyword>
<comment type="caution">
    <text evidence="1">Lacks conserved residue(s) required for the propagation of feature annotation.</text>
</comment>
<evidence type="ECO:0000313" key="3">
    <source>
        <dbReference type="Proteomes" id="UP000244173"/>
    </source>
</evidence>
<dbReference type="CDD" id="cd06662">
    <property type="entry name" value="SURF1"/>
    <property type="match status" value="1"/>
</dbReference>
<evidence type="ECO:0000256" key="1">
    <source>
        <dbReference type="RuleBase" id="RU363076"/>
    </source>
</evidence>
<keyword evidence="1" id="KW-0812">Transmembrane</keyword>
<gene>
    <name evidence="2" type="ORF">DAI18_07760</name>
</gene>
<dbReference type="Proteomes" id="UP000244173">
    <property type="component" value="Chromosome"/>
</dbReference>
<proteinExistence type="inferred from homology"/>
<protein>
    <recommendedName>
        <fullName evidence="1">SURF1-like protein</fullName>
    </recommendedName>
</protein>
<keyword evidence="1" id="KW-1133">Transmembrane helix</keyword>
<dbReference type="KEGG" id="maer:DAI18_07760"/>
<keyword evidence="1" id="KW-1003">Cell membrane</keyword>
<reference evidence="2 3" key="1">
    <citation type="submission" date="2018-04" db="EMBL/GenBank/DDBJ databases">
        <title>Denitrifier Microvirgula.</title>
        <authorList>
            <person name="Anderson E."/>
            <person name="Jang J."/>
            <person name="Ishii S."/>
        </authorList>
    </citation>
    <scope>NUCLEOTIDE SEQUENCE [LARGE SCALE GENOMIC DNA]</scope>
    <source>
        <strain evidence="2 3">BE2.4</strain>
    </source>
</reference>
<comment type="similarity">
    <text evidence="1">Belongs to the SURF1 family.</text>
</comment>
<accession>A0A2S0P981</accession>
<dbReference type="PROSITE" id="PS50895">
    <property type="entry name" value="SURF1"/>
    <property type="match status" value="1"/>
</dbReference>
<dbReference type="AlphaFoldDB" id="A0A2S0P981"/>
<feature type="transmembrane region" description="Helical" evidence="1">
    <location>
        <begin position="220"/>
        <end position="241"/>
    </location>
</feature>
<organism evidence="2 3">
    <name type="scientific">Microvirgula aerodenitrificans</name>
    <dbReference type="NCBI Taxonomy" id="57480"/>
    <lineage>
        <taxon>Bacteria</taxon>
        <taxon>Pseudomonadati</taxon>
        <taxon>Pseudomonadota</taxon>
        <taxon>Betaproteobacteria</taxon>
        <taxon>Neisseriales</taxon>
        <taxon>Aquaspirillaceae</taxon>
        <taxon>Microvirgula</taxon>
    </lineage>
</organism>
<comment type="subcellular location">
    <subcellularLocation>
        <location evidence="1">Cell membrane</location>
        <topology evidence="1">Multi-pass membrane protein</topology>
    </subcellularLocation>
</comment>
<name>A0A2S0P981_9NEIS</name>
<dbReference type="STRING" id="1122240.GCA_000620105_02388"/>
<keyword evidence="3" id="KW-1185">Reference proteome</keyword>
<dbReference type="EMBL" id="CP028519">
    <property type="protein sequence ID" value="AVY93950.1"/>
    <property type="molecule type" value="Genomic_DNA"/>
</dbReference>
<evidence type="ECO:0000313" key="2">
    <source>
        <dbReference type="EMBL" id="AVY93950.1"/>
    </source>
</evidence>
<sequence>MRMSKAMATYLMATDSQDGASQSRRRGRAMPWLAAMMVAAACLALAGWQWQRGQRQAAADMQLAARAVHAPVMLDELPADTGAWIGRRVTLVGRVVSPPILLDNVTRNGQPGWRVHELLELADGRSVLVVRGFADRAARDALPAGAGRVDGRLAAWPGVRRVLDGPDHAGDVWQALPPAALAAAYRVRLAPLSLIADRTDPPLQPLDTMAGRGMTPDRHYAYALQWALLAIAALAVCAALVRHPERTRP</sequence>
<dbReference type="GO" id="GO:0005886">
    <property type="term" value="C:plasma membrane"/>
    <property type="evidence" value="ECO:0007669"/>
    <property type="project" value="UniProtKB-SubCell"/>
</dbReference>